<feature type="non-terminal residue" evidence="2">
    <location>
        <position position="1"/>
    </location>
</feature>
<dbReference type="PROSITE" id="PS50297">
    <property type="entry name" value="ANK_REP_REGION"/>
    <property type="match status" value="1"/>
</dbReference>
<proteinExistence type="predicted"/>
<organism evidence="2 3">
    <name type="scientific">Beta vulgaris subsp. vulgaris</name>
    <name type="common">Beet</name>
    <dbReference type="NCBI Taxonomy" id="3555"/>
    <lineage>
        <taxon>Eukaryota</taxon>
        <taxon>Viridiplantae</taxon>
        <taxon>Streptophyta</taxon>
        <taxon>Embryophyta</taxon>
        <taxon>Tracheophyta</taxon>
        <taxon>Spermatophyta</taxon>
        <taxon>Magnoliopsida</taxon>
        <taxon>eudicotyledons</taxon>
        <taxon>Gunneridae</taxon>
        <taxon>Pentapetalae</taxon>
        <taxon>Caryophyllales</taxon>
        <taxon>Chenopodiaceae</taxon>
        <taxon>Betoideae</taxon>
        <taxon>Beta</taxon>
    </lineage>
</organism>
<dbReference type="SUPFAM" id="SSF48403">
    <property type="entry name" value="Ankyrin repeat"/>
    <property type="match status" value="1"/>
</dbReference>
<feature type="repeat" description="ANK" evidence="1">
    <location>
        <begin position="48"/>
        <end position="80"/>
    </location>
</feature>
<reference evidence="2 3" key="1">
    <citation type="journal article" date="2014" name="Nature">
        <title>The genome of the recently domesticated crop plant sugar beet (Beta vulgaris).</title>
        <authorList>
            <person name="Dohm J.C."/>
            <person name="Minoche A.E."/>
            <person name="Holtgrawe D."/>
            <person name="Capella-Gutierrez S."/>
            <person name="Zakrzewski F."/>
            <person name="Tafer H."/>
            <person name="Rupp O."/>
            <person name="Sorensen T.R."/>
            <person name="Stracke R."/>
            <person name="Reinhardt R."/>
            <person name="Goesmann A."/>
            <person name="Kraft T."/>
            <person name="Schulz B."/>
            <person name="Stadler P.F."/>
            <person name="Schmidt T."/>
            <person name="Gabaldon T."/>
            <person name="Lehrach H."/>
            <person name="Weisshaar B."/>
            <person name="Himmelbauer H."/>
        </authorList>
    </citation>
    <scope>NUCLEOTIDE SEQUENCE [LARGE SCALE GENOMIC DNA]</scope>
    <source>
        <tissue evidence="2">Taproot</tissue>
    </source>
</reference>
<keyword evidence="1" id="KW-0040">ANK repeat</keyword>
<dbReference type="Gramene" id="KMS93416">
    <property type="protein sequence ID" value="KMS93416"/>
    <property type="gene ID" value="BVRB_031700"/>
</dbReference>
<evidence type="ECO:0000313" key="3">
    <source>
        <dbReference type="Proteomes" id="UP000035740"/>
    </source>
</evidence>
<dbReference type="EMBL" id="KQ102971">
    <property type="protein sequence ID" value="KMS93416.1"/>
    <property type="molecule type" value="Genomic_DNA"/>
</dbReference>
<keyword evidence="3" id="KW-1185">Reference proteome</keyword>
<accession>A0A0J8AXD1</accession>
<dbReference type="PANTHER" id="PTHR22677:SF4">
    <property type="entry name" value="USHER SYNDROME TYPE-1G PROTEIN-LIKE PROTEIN"/>
    <property type="match status" value="1"/>
</dbReference>
<dbReference type="InterPro" id="IPR036770">
    <property type="entry name" value="Ankyrin_rpt-contain_sf"/>
</dbReference>
<dbReference type="PROSITE" id="PS50088">
    <property type="entry name" value="ANK_REPEAT"/>
    <property type="match status" value="1"/>
</dbReference>
<evidence type="ECO:0000256" key="1">
    <source>
        <dbReference type="PROSITE-ProRule" id="PRU00023"/>
    </source>
</evidence>
<dbReference type="InterPro" id="IPR002110">
    <property type="entry name" value="Ankyrin_rpt"/>
</dbReference>
<dbReference type="Proteomes" id="UP000035740">
    <property type="component" value="Unassembled WGS sequence"/>
</dbReference>
<sequence length="158" mass="17120">QAHGGITSDRHGTMLLYNLLSACASGDLSAVVKMVESDAVNVNLTDYDGRSPLHLAAGNGHGNIVAYLLEHGAATDVYDRWGADPYHEATKNGFREVIEILDPENRCSMKQSSPLDDDMDSQGAGSSLDCCHRFGRRRDIGMMRLACLCISISFQISS</sequence>
<name>A0A0J8AXD1_BETVV</name>
<dbReference type="InterPro" id="IPR039323">
    <property type="entry name" value="ANKRD_45/46/60"/>
</dbReference>
<dbReference type="Gene3D" id="1.25.40.20">
    <property type="entry name" value="Ankyrin repeat-containing domain"/>
    <property type="match status" value="1"/>
</dbReference>
<dbReference type="AlphaFoldDB" id="A0A0J8AXD1"/>
<dbReference type="Pfam" id="PF12796">
    <property type="entry name" value="Ank_2"/>
    <property type="match status" value="1"/>
</dbReference>
<dbReference type="SMART" id="SM00248">
    <property type="entry name" value="ANK"/>
    <property type="match status" value="2"/>
</dbReference>
<evidence type="ECO:0000313" key="2">
    <source>
        <dbReference type="EMBL" id="KMS93416.1"/>
    </source>
</evidence>
<protein>
    <submittedName>
        <fullName evidence="2">Uncharacterized protein</fullName>
    </submittedName>
</protein>
<dbReference type="OrthoDB" id="194358at2759"/>
<dbReference type="PANTHER" id="PTHR22677">
    <property type="entry name" value="ANKYRIN REPEAT DOMAIN-CONTAINING PROTEIN 60"/>
    <property type="match status" value="1"/>
</dbReference>
<gene>
    <name evidence="2" type="ORF">BVRB_031700</name>
</gene>